<dbReference type="GO" id="GO:0005737">
    <property type="term" value="C:cytoplasm"/>
    <property type="evidence" value="ECO:0007669"/>
    <property type="project" value="UniProtKB-SubCell"/>
</dbReference>
<gene>
    <name evidence="12" type="primary">ogt</name>
    <name evidence="12" type="ORF">SRT_04810</name>
</gene>
<evidence type="ECO:0000256" key="8">
    <source>
        <dbReference type="ARBA" id="ARBA00049348"/>
    </source>
</evidence>
<feature type="domain" description="Methylated-DNA-[protein]-cysteine S-methyltransferase DNA binding" evidence="10">
    <location>
        <begin position="82"/>
        <end position="160"/>
    </location>
</feature>
<dbReference type="Pfam" id="PF02870">
    <property type="entry name" value="Methyltransf_1N"/>
    <property type="match status" value="1"/>
</dbReference>
<dbReference type="GO" id="GO:0003908">
    <property type="term" value="F:methylated-DNA-[protein]-cysteine S-methyltransferase activity"/>
    <property type="evidence" value="ECO:0007669"/>
    <property type="project" value="UniProtKB-UniRule"/>
</dbReference>
<accession>A0A1L7LIA2</accession>
<evidence type="ECO:0000256" key="1">
    <source>
        <dbReference type="ARBA" id="ARBA00001286"/>
    </source>
</evidence>
<keyword evidence="5 9" id="KW-0808">Transferase</keyword>
<dbReference type="AlphaFoldDB" id="A0A1L7LIA2"/>
<evidence type="ECO:0000256" key="6">
    <source>
        <dbReference type="ARBA" id="ARBA00022763"/>
    </source>
</evidence>
<dbReference type="GO" id="GO:0006307">
    <property type="term" value="P:DNA alkylation repair"/>
    <property type="evidence" value="ECO:0007669"/>
    <property type="project" value="UniProtKB-UniRule"/>
</dbReference>
<dbReference type="EMBL" id="AP014612">
    <property type="protein sequence ID" value="BAQ23742.1"/>
    <property type="molecule type" value="Genomic_DNA"/>
</dbReference>
<comment type="similarity">
    <text evidence="2 9">Belongs to the MGMT family.</text>
</comment>
<dbReference type="InterPro" id="IPR014048">
    <property type="entry name" value="MethylDNA_cys_MeTrfase_DNA-bd"/>
</dbReference>
<feature type="active site" description="Nucleophile; methyl group acceptor" evidence="9">
    <location>
        <position position="132"/>
    </location>
</feature>
<keyword evidence="13" id="KW-1185">Reference proteome</keyword>
<evidence type="ECO:0000313" key="13">
    <source>
        <dbReference type="Proteomes" id="UP000217758"/>
    </source>
</evidence>
<feature type="domain" description="Methylguanine DNA methyltransferase ribonuclease-like" evidence="11">
    <location>
        <begin position="4"/>
        <end position="77"/>
    </location>
</feature>
<organism evidence="12 13">
    <name type="scientific">Streptococcus troglodytae</name>
    <dbReference type="NCBI Taxonomy" id="1111760"/>
    <lineage>
        <taxon>Bacteria</taxon>
        <taxon>Bacillati</taxon>
        <taxon>Bacillota</taxon>
        <taxon>Bacilli</taxon>
        <taxon>Lactobacillales</taxon>
        <taxon>Streptococcaceae</taxon>
        <taxon>Streptococcus</taxon>
    </lineage>
</organism>
<protein>
    <recommendedName>
        <fullName evidence="9">Methylated-DNA--protein-cysteine methyltransferase</fullName>
        <ecNumber evidence="9">2.1.1.63</ecNumber>
    </recommendedName>
    <alternativeName>
        <fullName evidence="9">6-O-methylguanine-DNA methyltransferase</fullName>
        <shortName evidence="9">MGMT</shortName>
    </alternativeName>
    <alternativeName>
        <fullName evidence="9">O-6-methylguanine-DNA-alkyltransferase</fullName>
    </alternativeName>
</protein>
<dbReference type="InterPro" id="IPR036217">
    <property type="entry name" value="MethylDNA_cys_MeTrfase_DNAb"/>
</dbReference>
<keyword evidence="3 9" id="KW-0963">Cytoplasm</keyword>
<dbReference type="Proteomes" id="UP000217758">
    <property type="component" value="Chromosome"/>
</dbReference>
<dbReference type="SUPFAM" id="SSF53155">
    <property type="entry name" value="Methylated DNA-protein cysteine methyltransferase domain"/>
    <property type="match status" value="1"/>
</dbReference>
<dbReference type="InterPro" id="IPR036631">
    <property type="entry name" value="MGMT_N_sf"/>
</dbReference>
<dbReference type="EC" id="2.1.1.63" evidence="9"/>
<evidence type="ECO:0000256" key="7">
    <source>
        <dbReference type="ARBA" id="ARBA00023204"/>
    </source>
</evidence>
<dbReference type="Pfam" id="PF01035">
    <property type="entry name" value="DNA_binding_1"/>
    <property type="match status" value="1"/>
</dbReference>
<evidence type="ECO:0000256" key="4">
    <source>
        <dbReference type="ARBA" id="ARBA00022603"/>
    </source>
</evidence>
<dbReference type="CDD" id="cd06445">
    <property type="entry name" value="ATase"/>
    <property type="match status" value="1"/>
</dbReference>
<evidence type="ECO:0000313" key="12">
    <source>
        <dbReference type="EMBL" id="BAQ23742.1"/>
    </source>
</evidence>
<comment type="function">
    <text evidence="9">Involved in the cellular defense against the biological effects of O6-methylguanine (O6-MeG) and O4-methylthymine (O4-MeT) in DNA. Repairs the methylated nucleobase in DNA by stoichiometrically transferring the methyl group to a cysteine residue in the enzyme. This is a suicide reaction: the enzyme is irreversibly inactivated.</text>
</comment>
<evidence type="ECO:0000259" key="11">
    <source>
        <dbReference type="Pfam" id="PF02870"/>
    </source>
</evidence>
<comment type="catalytic activity">
    <reaction evidence="8 9">
        <text>a 6-O-methyl-2'-deoxyguanosine in DNA + L-cysteinyl-[protein] = S-methyl-L-cysteinyl-[protein] + a 2'-deoxyguanosine in DNA</text>
        <dbReference type="Rhea" id="RHEA:24000"/>
        <dbReference type="Rhea" id="RHEA-COMP:10131"/>
        <dbReference type="Rhea" id="RHEA-COMP:10132"/>
        <dbReference type="Rhea" id="RHEA-COMP:11367"/>
        <dbReference type="Rhea" id="RHEA-COMP:11368"/>
        <dbReference type="ChEBI" id="CHEBI:29950"/>
        <dbReference type="ChEBI" id="CHEBI:82612"/>
        <dbReference type="ChEBI" id="CHEBI:85445"/>
        <dbReference type="ChEBI" id="CHEBI:85448"/>
        <dbReference type="EC" id="2.1.1.63"/>
    </reaction>
</comment>
<keyword evidence="7 9" id="KW-0234">DNA repair</keyword>
<dbReference type="Gene3D" id="3.30.160.70">
    <property type="entry name" value="Methylated DNA-protein cysteine methyltransferase domain"/>
    <property type="match status" value="1"/>
</dbReference>
<evidence type="ECO:0000256" key="3">
    <source>
        <dbReference type="ARBA" id="ARBA00022490"/>
    </source>
</evidence>
<evidence type="ECO:0000256" key="2">
    <source>
        <dbReference type="ARBA" id="ARBA00008711"/>
    </source>
</evidence>
<dbReference type="Gene3D" id="1.10.10.10">
    <property type="entry name" value="Winged helix-like DNA-binding domain superfamily/Winged helix DNA-binding domain"/>
    <property type="match status" value="1"/>
</dbReference>
<dbReference type="PROSITE" id="PS00374">
    <property type="entry name" value="MGMT"/>
    <property type="match status" value="1"/>
</dbReference>
<comment type="catalytic activity">
    <reaction evidence="1 9">
        <text>a 4-O-methyl-thymidine in DNA + L-cysteinyl-[protein] = a thymidine in DNA + S-methyl-L-cysteinyl-[protein]</text>
        <dbReference type="Rhea" id="RHEA:53428"/>
        <dbReference type="Rhea" id="RHEA-COMP:10131"/>
        <dbReference type="Rhea" id="RHEA-COMP:10132"/>
        <dbReference type="Rhea" id="RHEA-COMP:13555"/>
        <dbReference type="Rhea" id="RHEA-COMP:13556"/>
        <dbReference type="ChEBI" id="CHEBI:29950"/>
        <dbReference type="ChEBI" id="CHEBI:82612"/>
        <dbReference type="ChEBI" id="CHEBI:137386"/>
        <dbReference type="ChEBI" id="CHEBI:137387"/>
        <dbReference type="EC" id="2.1.1.63"/>
    </reaction>
</comment>
<dbReference type="HAMAP" id="MF_00772">
    <property type="entry name" value="OGT"/>
    <property type="match status" value="1"/>
</dbReference>
<dbReference type="InterPro" id="IPR008332">
    <property type="entry name" value="MethylG_MeTrfase_N"/>
</dbReference>
<dbReference type="KEGG" id="strg:SRT_04810"/>
<dbReference type="NCBIfam" id="TIGR00589">
    <property type="entry name" value="ogt"/>
    <property type="match status" value="1"/>
</dbReference>
<sequence length="165" mass="18421">MMVLYKQIYHSPLGDLSLVANNQGLIGAWFLNQKYFERGLEGETVIEQTNTILDQAKQWLDAYFAGENPNMVKFPLNPQGTAFQKRVWQALSEIPWGQVRAYGDIAQKINCLSARAIGGAVSRNPLSIIVPCHRVLGAANQMTGYAGGIDKKIWLLEHEGFKVDK</sequence>
<dbReference type="GO" id="GO:0032259">
    <property type="term" value="P:methylation"/>
    <property type="evidence" value="ECO:0007669"/>
    <property type="project" value="UniProtKB-KW"/>
</dbReference>
<proteinExistence type="inferred from homology"/>
<reference evidence="12 13" key="1">
    <citation type="journal article" date="2016" name="Microbiol. Immunol.">
        <title>Complete genome sequence of Streptococcus troglodytae TKU31 isolated from the oral cavity of a chimpanzee (Pan troglodytes).</title>
        <authorList>
            <person name="Okamoto M."/>
            <person name="Naito M."/>
            <person name="Miyanohara M."/>
            <person name="Imai S."/>
            <person name="Nomura Y."/>
            <person name="Saito W."/>
            <person name="Momoi Y."/>
            <person name="Takada K."/>
            <person name="Miyabe-Nishiwaki T."/>
            <person name="Tomonaga M."/>
            <person name="Hanada N."/>
        </authorList>
    </citation>
    <scope>NUCLEOTIDE SEQUENCE [LARGE SCALE GENOMIC DNA]</scope>
    <source>
        <strain evidence="13">TKU 31</strain>
    </source>
</reference>
<keyword evidence="6 9" id="KW-0227">DNA damage</keyword>
<dbReference type="FunFam" id="1.10.10.10:FF:000214">
    <property type="entry name" value="Methylated-DNA--protein-cysteine methyltransferase"/>
    <property type="match status" value="1"/>
</dbReference>
<dbReference type="PANTHER" id="PTHR10815:SF5">
    <property type="entry name" value="METHYLATED-DNA--PROTEIN-CYSTEINE METHYLTRANSFERASE"/>
    <property type="match status" value="1"/>
</dbReference>
<dbReference type="InterPro" id="IPR023546">
    <property type="entry name" value="MGMT"/>
</dbReference>
<dbReference type="InterPro" id="IPR001497">
    <property type="entry name" value="MethylDNA_cys_MeTrfase_AS"/>
</dbReference>
<dbReference type="SUPFAM" id="SSF46767">
    <property type="entry name" value="Methylated DNA-protein cysteine methyltransferase, C-terminal domain"/>
    <property type="match status" value="1"/>
</dbReference>
<dbReference type="PANTHER" id="PTHR10815">
    <property type="entry name" value="METHYLATED-DNA--PROTEIN-CYSTEINE METHYLTRANSFERASE"/>
    <property type="match status" value="1"/>
</dbReference>
<comment type="subcellular location">
    <subcellularLocation>
        <location evidence="9">Cytoplasm</location>
    </subcellularLocation>
</comment>
<name>A0A1L7LIA2_9STRE</name>
<dbReference type="InterPro" id="IPR036388">
    <property type="entry name" value="WH-like_DNA-bd_sf"/>
</dbReference>
<evidence type="ECO:0000259" key="10">
    <source>
        <dbReference type="Pfam" id="PF01035"/>
    </source>
</evidence>
<comment type="miscellaneous">
    <text evidence="9">This enzyme catalyzes only one turnover and therefore is not strictly catalytic. According to one definition, an enzyme is a biocatalyst that acts repeatedly and over many reaction cycles.</text>
</comment>
<keyword evidence="4 9" id="KW-0489">Methyltransferase</keyword>
<evidence type="ECO:0000256" key="9">
    <source>
        <dbReference type="HAMAP-Rule" id="MF_00772"/>
    </source>
</evidence>
<evidence type="ECO:0000256" key="5">
    <source>
        <dbReference type="ARBA" id="ARBA00022679"/>
    </source>
</evidence>